<dbReference type="EMBL" id="JAZDRP010000001">
    <property type="protein sequence ID" value="MEE2525090.1"/>
    <property type="molecule type" value="Genomic_DNA"/>
</dbReference>
<evidence type="ECO:0000256" key="3">
    <source>
        <dbReference type="SAM" id="Phobius"/>
    </source>
</evidence>
<dbReference type="SUPFAM" id="SSF48452">
    <property type="entry name" value="TPR-like"/>
    <property type="match status" value="1"/>
</dbReference>
<evidence type="ECO:0000313" key="7">
    <source>
        <dbReference type="Proteomes" id="UP001354971"/>
    </source>
</evidence>
<evidence type="ECO:0000259" key="5">
    <source>
        <dbReference type="PROSITE" id="PS50883"/>
    </source>
</evidence>
<dbReference type="SMART" id="SM00028">
    <property type="entry name" value="TPR"/>
    <property type="match status" value="6"/>
</dbReference>
<accession>A0ABU7LME2</accession>
<dbReference type="InterPro" id="IPR043128">
    <property type="entry name" value="Rev_trsase/Diguanyl_cyclase"/>
</dbReference>
<protein>
    <submittedName>
        <fullName evidence="6">EAL domain-containing protein</fullName>
    </submittedName>
</protein>
<dbReference type="InterPro" id="IPR035919">
    <property type="entry name" value="EAL_sf"/>
</dbReference>
<dbReference type="PANTHER" id="PTHR33121:SF70">
    <property type="entry name" value="SIGNALING PROTEIN YKOW"/>
    <property type="match status" value="1"/>
</dbReference>
<sequence length="865" mass="94778">MIVFWRFLVTFVSAATMLQAAAWAQDNQVPQTPYTTAVEEARTNMMRDPAAALESAQRAEQLVPATMDGTSGSISVATARWLQSEALTRLGRPEEARPVAESALTLLGANPPASKLFADILLSLGRTQKLTGEHGAALETFRRAFDVYVEIGETRSQAIVLQSIGSIYNDARQYDRAVEYYTDAAERHHDANLDLAAFNNLGNAYTALEDYGSALSYYDQALSIAEDMQSGLLQARILNNIASLHIAAEQWELADESILEAFEAAGDAADAEWGRFLYGVRSQAAFGRGDYQAARSYISLVFNGIPLDQTNQHFTDFHETAAQIYEAVGDYELALEHFEAFKRLDDDSRDFAASANSALVGAQFDFAAQELEIEQLRTDGLERDLALAQSEARQRTMLAIGAGGLLLVLLIIAGVFVVAAQARNRMMKNLLFVDTETGLPTKHALVRDRNKAIEKGGAEVYFAAIKLDRASNYETLLGFQSFIELQKQLGQRLAEAQGVTGFGLIGPGLFGAILDTDDELLLEDEIGELIQDFCRPLNLDGVDLDVSVVVGLAADEQSDLAVRNAIIATSQAESKQAYHAFFNARQLGDPTENLSLMTRMKSALLSGDMVLHYQPKLDIRTGRVTAAEALCRWTDTERGYIPPDDFIPQAEETGKIRELTEWTIHQSIREKAQLAQAGFPIDIAVNISGRLLSDPTFGQRVLDIIGFGSVGLTLEITETAMMHQPETALHNLDLWVDAGCKIAIDDYGTGLSSLSYLKRLPCNELKLDKAFVMGAQTSTKDRTLIKSTVDLAHNLGMTLTAEGVEDELVLAALQAMGCDHAQGYLIAKAISLPDLLEFLRNQDPSELRPRPEAGDSQTIWLKSRN</sequence>
<dbReference type="SMART" id="SM00052">
    <property type="entry name" value="EAL"/>
    <property type="match status" value="1"/>
</dbReference>
<evidence type="ECO:0000256" key="2">
    <source>
        <dbReference type="SAM" id="MobiDB-lite"/>
    </source>
</evidence>
<dbReference type="InterPro" id="IPR011990">
    <property type="entry name" value="TPR-like_helical_dom_sf"/>
</dbReference>
<feature type="domain" description="EAL" evidence="5">
    <location>
        <begin position="593"/>
        <end position="843"/>
    </location>
</feature>
<dbReference type="SUPFAM" id="SSF141868">
    <property type="entry name" value="EAL domain-like"/>
    <property type="match status" value="1"/>
</dbReference>
<evidence type="ECO:0000313" key="6">
    <source>
        <dbReference type="EMBL" id="MEE2525090.1"/>
    </source>
</evidence>
<dbReference type="PROSITE" id="PS50883">
    <property type="entry name" value="EAL"/>
    <property type="match status" value="1"/>
</dbReference>
<feature type="transmembrane region" description="Helical" evidence="3">
    <location>
        <begin position="397"/>
        <end position="420"/>
    </location>
</feature>
<gene>
    <name evidence="6" type="ORF">V0U79_01845</name>
</gene>
<feature type="repeat" description="TPR" evidence="1">
    <location>
        <begin position="195"/>
        <end position="228"/>
    </location>
</feature>
<feature type="signal peptide" evidence="4">
    <location>
        <begin position="1"/>
        <end position="24"/>
    </location>
</feature>
<dbReference type="Pfam" id="PF00563">
    <property type="entry name" value="EAL"/>
    <property type="match status" value="1"/>
</dbReference>
<comment type="caution">
    <text evidence="6">The sequence shown here is derived from an EMBL/GenBank/DDBJ whole genome shotgun (WGS) entry which is preliminary data.</text>
</comment>
<dbReference type="RefSeq" id="WP_330197753.1">
    <property type="nucleotide sequence ID" value="NZ_JAZDRP010000001.1"/>
</dbReference>
<dbReference type="InterPro" id="IPR019734">
    <property type="entry name" value="TPR_rpt"/>
</dbReference>
<dbReference type="InterPro" id="IPR001633">
    <property type="entry name" value="EAL_dom"/>
</dbReference>
<dbReference type="PANTHER" id="PTHR33121">
    <property type="entry name" value="CYCLIC DI-GMP PHOSPHODIESTERASE PDEF"/>
    <property type="match status" value="1"/>
</dbReference>
<dbReference type="PROSITE" id="PS50293">
    <property type="entry name" value="TPR_REGION"/>
    <property type="match status" value="1"/>
</dbReference>
<keyword evidence="4" id="KW-0732">Signal</keyword>
<reference evidence="6 7" key="1">
    <citation type="submission" date="2024-01" db="EMBL/GenBank/DDBJ databases">
        <title>Hyphobacterium bacterium isolated from marine sediment.</title>
        <authorList>
            <person name="Zhao S."/>
        </authorList>
    </citation>
    <scope>NUCLEOTIDE SEQUENCE [LARGE SCALE GENOMIC DNA]</scope>
    <source>
        <strain evidence="7">HN65</strain>
    </source>
</reference>
<dbReference type="CDD" id="cd01948">
    <property type="entry name" value="EAL"/>
    <property type="match status" value="1"/>
</dbReference>
<feature type="compositionally biased region" description="Polar residues" evidence="2">
    <location>
        <begin position="855"/>
        <end position="865"/>
    </location>
</feature>
<dbReference type="Pfam" id="PF13424">
    <property type="entry name" value="TPR_12"/>
    <property type="match status" value="1"/>
</dbReference>
<feature type="compositionally biased region" description="Basic and acidic residues" evidence="2">
    <location>
        <begin position="843"/>
        <end position="853"/>
    </location>
</feature>
<evidence type="ECO:0000256" key="4">
    <source>
        <dbReference type="SAM" id="SignalP"/>
    </source>
</evidence>
<keyword evidence="7" id="KW-1185">Reference proteome</keyword>
<feature type="chain" id="PRO_5045687425" evidence="4">
    <location>
        <begin position="25"/>
        <end position="865"/>
    </location>
</feature>
<dbReference type="Proteomes" id="UP001354971">
    <property type="component" value="Unassembled WGS sequence"/>
</dbReference>
<keyword evidence="3" id="KW-1133">Transmembrane helix</keyword>
<dbReference type="Gene3D" id="3.30.70.270">
    <property type="match status" value="1"/>
</dbReference>
<proteinExistence type="predicted"/>
<name>A0ABU7LME2_9PROT</name>
<keyword evidence="1" id="KW-0802">TPR repeat</keyword>
<keyword evidence="3" id="KW-0812">Transmembrane</keyword>
<feature type="region of interest" description="Disordered" evidence="2">
    <location>
        <begin position="843"/>
        <end position="865"/>
    </location>
</feature>
<keyword evidence="3" id="KW-0472">Membrane</keyword>
<dbReference type="Gene3D" id="3.20.20.450">
    <property type="entry name" value="EAL domain"/>
    <property type="match status" value="1"/>
</dbReference>
<dbReference type="PROSITE" id="PS50005">
    <property type="entry name" value="TPR"/>
    <property type="match status" value="2"/>
</dbReference>
<dbReference type="Gene3D" id="1.25.40.10">
    <property type="entry name" value="Tetratricopeptide repeat domain"/>
    <property type="match status" value="2"/>
</dbReference>
<organism evidence="6 7">
    <name type="scientific">Hyphobacterium lacteum</name>
    <dbReference type="NCBI Taxonomy" id="3116575"/>
    <lineage>
        <taxon>Bacteria</taxon>
        <taxon>Pseudomonadati</taxon>
        <taxon>Pseudomonadota</taxon>
        <taxon>Alphaproteobacteria</taxon>
        <taxon>Maricaulales</taxon>
        <taxon>Maricaulaceae</taxon>
        <taxon>Hyphobacterium</taxon>
    </lineage>
</organism>
<dbReference type="InterPro" id="IPR050706">
    <property type="entry name" value="Cyclic-di-GMP_PDE-like"/>
</dbReference>
<feature type="repeat" description="TPR" evidence="1">
    <location>
        <begin position="158"/>
        <end position="191"/>
    </location>
</feature>
<evidence type="ECO:0000256" key="1">
    <source>
        <dbReference type="PROSITE-ProRule" id="PRU00339"/>
    </source>
</evidence>